<dbReference type="AlphaFoldDB" id="A0A2T7UBB6"/>
<sequence length="212" mass="23932">MGFITHCLKSARIDLGRCRLWVLGVLCLLAVCKVGAQSSVAELTELRMDRQDSALVLNAQLKLELGPAVEDALVKGLAVHFVADAELMRDRWYWYDRKLGGVSRYYRLAFQPLTRRWRLNVSSEPISNSGLSSTISQNFETLSEALGVIRRQSGWKVANASDLDADGHQYLLYRFKLDFSQLPRPFQIAAGNQADWNLVISRSLRLSADMVR</sequence>
<dbReference type="EMBL" id="LFYT02000021">
    <property type="protein sequence ID" value="PVE41963.1"/>
    <property type="molecule type" value="Genomic_DNA"/>
</dbReference>
<evidence type="ECO:0000313" key="2">
    <source>
        <dbReference type="Proteomes" id="UP000037507"/>
    </source>
</evidence>
<dbReference type="OrthoDB" id="5298153at2"/>
<accession>A0A2T7UBB6</accession>
<comment type="caution">
    <text evidence="1">The sequence shown here is derived from an EMBL/GenBank/DDBJ whole genome shotgun (WGS) entry which is preliminary data.</text>
</comment>
<protein>
    <recommendedName>
        <fullName evidence="3">DUF4390 domain-containing protein</fullName>
    </recommendedName>
</protein>
<gene>
    <name evidence="1" type="ORF">H663_014575</name>
</gene>
<organism evidence="1 2">
    <name type="scientific">Limnohabitans planktonicus II-D5</name>
    <dbReference type="NCBI Taxonomy" id="1293045"/>
    <lineage>
        <taxon>Bacteria</taxon>
        <taxon>Pseudomonadati</taxon>
        <taxon>Pseudomonadota</taxon>
        <taxon>Betaproteobacteria</taxon>
        <taxon>Burkholderiales</taxon>
        <taxon>Comamonadaceae</taxon>
        <taxon>Limnohabitans</taxon>
    </lineage>
</organism>
<dbReference type="InterPro" id="IPR025500">
    <property type="entry name" value="DUF4390"/>
</dbReference>
<dbReference type="STRING" id="1293045.H663_09470"/>
<reference evidence="1" key="1">
    <citation type="submission" date="2017-04" db="EMBL/GenBank/DDBJ databases">
        <title>Unexpected and diverse lifestyles within the genus Limnohabitans.</title>
        <authorList>
            <person name="Kasalicky V."/>
            <person name="Mehrshad M."/>
            <person name="Andrei S.-A."/>
            <person name="Salcher M."/>
            <person name="Kratochvilova H."/>
            <person name="Simek K."/>
            <person name="Ghai R."/>
        </authorList>
    </citation>
    <scope>NUCLEOTIDE SEQUENCE [LARGE SCALE GENOMIC DNA]</scope>
    <source>
        <strain evidence="1">II-D5</strain>
    </source>
</reference>
<name>A0A2T7UBB6_9BURK</name>
<dbReference type="Pfam" id="PF14334">
    <property type="entry name" value="DUF4390"/>
    <property type="match status" value="1"/>
</dbReference>
<keyword evidence="2" id="KW-1185">Reference proteome</keyword>
<evidence type="ECO:0000313" key="1">
    <source>
        <dbReference type="EMBL" id="PVE41963.1"/>
    </source>
</evidence>
<dbReference type="Proteomes" id="UP000037507">
    <property type="component" value="Unassembled WGS sequence"/>
</dbReference>
<proteinExistence type="predicted"/>
<evidence type="ECO:0008006" key="3">
    <source>
        <dbReference type="Google" id="ProtNLM"/>
    </source>
</evidence>